<name>A0A397VSA9_9GLOM</name>
<evidence type="ECO:0000256" key="1">
    <source>
        <dbReference type="SAM" id="MobiDB-lite"/>
    </source>
</evidence>
<protein>
    <submittedName>
        <fullName evidence="2">Uncharacterized protein</fullName>
    </submittedName>
</protein>
<accession>A0A397VSA9</accession>
<evidence type="ECO:0000313" key="3">
    <source>
        <dbReference type="Proteomes" id="UP000266673"/>
    </source>
</evidence>
<sequence>MEISQYLFFSTSRYEPTSDDLTQEQLVIVPATASTVKNIIYKRNCYGQIWKLACKTILLIVDNNIQAINQQNINQKQDNVINQSSDPISDDISNHTISDSNTKDKEESDISTTKHELNLNDIWNSL</sequence>
<keyword evidence="3" id="KW-1185">Reference proteome</keyword>
<feature type="compositionally biased region" description="Basic and acidic residues" evidence="1">
    <location>
        <begin position="101"/>
        <end position="112"/>
    </location>
</feature>
<reference evidence="2 3" key="1">
    <citation type="submission" date="2018-06" db="EMBL/GenBank/DDBJ databases">
        <title>Comparative genomics reveals the genomic features of Rhizophagus irregularis, R. cerebriforme, R. diaphanum and Gigaspora rosea, and their symbiotic lifestyle signature.</title>
        <authorList>
            <person name="Morin E."/>
            <person name="San Clemente H."/>
            <person name="Chen E.C.H."/>
            <person name="De La Providencia I."/>
            <person name="Hainaut M."/>
            <person name="Kuo A."/>
            <person name="Kohler A."/>
            <person name="Murat C."/>
            <person name="Tang N."/>
            <person name="Roy S."/>
            <person name="Loubradou J."/>
            <person name="Henrissat B."/>
            <person name="Grigoriev I.V."/>
            <person name="Corradi N."/>
            <person name="Roux C."/>
            <person name="Martin F.M."/>
        </authorList>
    </citation>
    <scope>NUCLEOTIDE SEQUENCE [LARGE SCALE GENOMIC DNA]</scope>
    <source>
        <strain evidence="2 3">DAOM 194757</strain>
    </source>
</reference>
<feature type="region of interest" description="Disordered" evidence="1">
    <location>
        <begin position="80"/>
        <end position="112"/>
    </location>
</feature>
<comment type="caution">
    <text evidence="2">The sequence shown here is derived from an EMBL/GenBank/DDBJ whole genome shotgun (WGS) entry which is preliminary data.</text>
</comment>
<proteinExistence type="predicted"/>
<dbReference type="AlphaFoldDB" id="A0A397VSA9"/>
<evidence type="ECO:0000313" key="2">
    <source>
        <dbReference type="EMBL" id="RIB23899.1"/>
    </source>
</evidence>
<dbReference type="EMBL" id="QKWP01000239">
    <property type="protein sequence ID" value="RIB23899.1"/>
    <property type="molecule type" value="Genomic_DNA"/>
</dbReference>
<dbReference type="Proteomes" id="UP000266673">
    <property type="component" value="Unassembled WGS sequence"/>
</dbReference>
<gene>
    <name evidence="2" type="ORF">C2G38_2169981</name>
</gene>
<organism evidence="2 3">
    <name type="scientific">Gigaspora rosea</name>
    <dbReference type="NCBI Taxonomy" id="44941"/>
    <lineage>
        <taxon>Eukaryota</taxon>
        <taxon>Fungi</taxon>
        <taxon>Fungi incertae sedis</taxon>
        <taxon>Mucoromycota</taxon>
        <taxon>Glomeromycotina</taxon>
        <taxon>Glomeromycetes</taxon>
        <taxon>Diversisporales</taxon>
        <taxon>Gigasporaceae</taxon>
        <taxon>Gigaspora</taxon>
    </lineage>
</organism>